<sequence>MYVSVSNIFRRVGALCFFSVMNATITLITLFVTKAYVVLLKPQKNTRENVMSRRRTCNSYENVDIRNLSRMTSAVSNWHSTHPVVSSQTSSMIHGQVPKKYGPNLPVSLSAVNLNNIGKSVESLYSVKSVVSDLPDHRQFANEDIHQYHVPVRKSTDLGDLRLNEFIEKSRISHKNDSVEDAGPGIISGGVPRRSLRSFRSRKQRHRTMKRTKSLNAAHNPTIVVTSASNEDISTRFKVVSSTARAVELLKDCRKCSWLPTCALMSTLT</sequence>
<reference evidence="7" key="1">
    <citation type="journal article" date="2019" name="bioRxiv">
        <title>The Genome of the Zebra Mussel, Dreissena polymorpha: A Resource for Invasive Species Research.</title>
        <authorList>
            <person name="McCartney M.A."/>
            <person name="Auch B."/>
            <person name="Kono T."/>
            <person name="Mallez S."/>
            <person name="Zhang Y."/>
            <person name="Obille A."/>
            <person name="Becker A."/>
            <person name="Abrahante J.E."/>
            <person name="Garbe J."/>
            <person name="Badalamenti J.P."/>
            <person name="Herman A."/>
            <person name="Mangelson H."/>
            <person name="Liachko I."/>
            <person name="Sullivan S."/>
            <person name="Sone E.D."/>
            <person name="Koren S."/>
            <person name="Silverstein K.A.T."/>
            <person name="Beckman K.B."/>
            <person name="Gohl D.M."/>
        </authorList>
    </citation>
    <scope>NUCLEOTIDE SEQUENCE</scope>
    <source>
        <strain evidence="7">Duluth1</strain>
        <tissue evidence="7">Whole animal</tissue>
    </source>
</reference>
<gene>
    <name evidence="7" type="ORF">DPMN_157810</name>
</gene>
<evidence type="ECO:0000256" key="3">
    <source>
        <dbReference type="ARBA" id="ARBA00022989"/>
    </source>
</evidence>
<dbReference type="Proteomes" id="UP000828390">
    <property type="component" value="Unassembled WGS sequence"/>
</dbReference>
<keyword evidence="4 5" id="KW-0472">Membrane</keyword>
<dbReference type="AlphaFoldDB" id="A0A9D4EHW7"/>
<dbReference type="PROSITE" id="PS50259">
    <property type="entry name" value="G_PROTEIN_RECEP_F3_4"/>
    <property type="match status" value="1"/>
</dbReference>
<reference evidence="7" key="2">
    <citation type="submission" date="2020-11" db="EMBL/GenBank/DDBJ databases">
        <authorList>
            <person name="McCartney M.A."/>
            <person name="Auch B."/>
            <person name="Kono T."/>
            <person name="Mallez S."/>
            <person name="Becker A."/>
            <person name="Gohl D.M."/>
            <person name="Silverstein K.A.T."/>
            <person name="Koren S."/>
            <person name="Bechman K.B."/>
            <person name="Herman A."/>
            <person name="Abrahante J.E."/>
            <person name="Garbe J."/>
        </authorList>
    </citation>
    <scope>NUCLEOTIDE SEQUENCE</scope>
    <source>
        <strain evidence="7">Duluth1</strain>
        <tissue evidence="7">Whole animal</tissue>
    </source>
</reference>
<keyword evidence="3 5" id="KW-1133">Transmembrane helix</keyword>
<dbReference type="GO" id="GO:0016020">
    <property type="term" value="C:membrane"/>
    <property type="evidence" value="ECO:0007669"/>
    <property type="project" value="UniProtKB-SubCell"/>
</dbReference>
<keyword evidence="2 5" id="KW-0812">Transmembrane</keyword>
<proteinExistence type="predicted"/>
<comment type="caution">
    <text evidence="7">The sequence shown here is derived from an EMBL/GenBank/DDBJ whole genome shotgun (WGS) entry which is preliminary data.</text>
</comment>
<dbReference type="EMBL" id="JAIWYP010000008">
    <property type="protein sequence ID" value="KAH3780001.1"/>
    <property type="molecule type" value="Genomic_DNA"/>
</dbReference>
<keyword evidence="8" id="KW-1185">Reference proteome</keyword>
<evidence type="ECO:0000259" key="6">
    <source>
        <dbReference type="PROSITE" id="PS50259"/>
    </source>
</evidence>
<dbReference type="GO" id="GO:0004930">
    <property type="term" value="F:G protein-coupled receptor activity"/>
    <property type="evidence" value="ECO:0007669"/>
    <property type="project" value="InterPro"/>
</dbReference>
<evidence type="ECO:0000313" key="7">
    <source>
        <dbReference type="EMBL" id="KAH3780001.1"/>
    </source>
</evidence>
<accession>A0A9D4EHW7</accession>
<protein>
    <recommendedName>
        <fullName evidence="6">G-protein coupled receptors family 3 profile domain-containing protein</fullName>
    </recommendedName>
</protein>
<feature type="transmembrane region" description="Helical" evidence="5">
    <location>
        <begin position="12"/>
        <end position="37"/>
    </location>
</feature>
<evidence type="ECO:0000256" key="1">
    <source>
        <dbReference type="ARBA" id="ARBA00004141"/>
    </source>
</evidence>
<organism evidence="7 8">
    <name type="scientific">Dreissena polymorpha</name>
    <name type="common">Zebra mussel</name>
    <name type="synonym">Mytilus polymorpha</name>
    <dbReference type="NCBI Taxonomy" id="45954"/>
    <lineage>
        <taxon>Eukaryota</taxon>
        <taxon>Metazoa</taxon>
        <taxon>Spiralia</taxon>
        <taxon>Lophotrochozoa</taxon>
        <taxon>Mollusca</taxon>
        <taxon>Bivalvia</taxon>
        <taxon>Autobranchia</taxon>
        <taxon>Heteroconchia</taxon>
        <taxon>Euheterodonta</taxon>
        <taxon>Imparidentia</taxon>
        <taxon>Neoheterodontei</taxon>
        <taxon>Myida</taxon>
        <taxon>Dreissenoidea</taxon>
        <taxon>Dreissenidae</taxon>
        <taxon>Dreissena</taxon>
    </lineage>
</organism>
<comment type="subcellular location">
    <subcellularLocation>
        <location evidence="1">Membrane</location>
        <topology evidence="1">Multi-pass membrane protein</topology>
    </subcellularLocation>
</comment>
<name>A0A9D4EHW7_DREPO</name>
<dbReference type="InterPro" id="IPR017978">
    <property type="entry name" value="GPCR_3_C"/>
</dbReference>
<evidence type="ECO:0000256" key="4">
    <source>
        <dbReference type="ARBA" id="ARBA00023136"/>
    </source>
</evidence>
<evidence type="ECO:0000313" key="8">
    <source>
        <dbReference type="Proteomes" id="UP000828390"/>
    </source>
</evidence>
<evidence type="ECO:0000256" key="2">
    <source>
        <dbReference type="ARBA" id="ARBA00022692"/>
    </source>
</evidence>
<feature type="domain" description="G-protein coupled receptors family 3 profile" evidence="6">
    <location>
        <begin position="1"/>
        <end position="54"/>
    </location>
</feature>
<evidence type="ECO:0000256" key="5">
    <source>
        <dbReference type="SAM" id="Phobius"/>
    </source>
</evidence>